<gene>
    <name evidence="1" type="ORF">JIN83_15815</name>
</gene>
<reference evidence="1" key="1">
    <citation type="submission" date="2021-01" db="EMBL/GenBank/DDBJ databases">
        <title>Modified the classification status of verrucomicrobia.</title>
        <authorList>
            <person name="Feng X."/>
        </authorList>
    </citation>
    <scope>NUCLEOTIDE SEQUENCE</scope>
    <source>
        <strain evidence="1">5K15</strain>
    </source>
</reference>
<accession>A0AAE2VD78</accession>
<dbReference type="AlphaFoldDB" id="A0AAE2VD78"/>
<organism evidence="1 2">
    <name type="scientific">Oceaniferula flava</name>
    <dbReference type="NCBI Taxonomy" id="2800421"/>
    <lineage>
        <taxon>Bacteria</taxon>
        <taxon>Pseudomonadati</taxon>
        <taxon>Verrucomicrobiota</taxon>
        <taxon>Verrucomicrobiia</taxon>
        <taxon>Verrucomicrobiales</taxon>
        <taxon>Verrucomicrobiaceae</taxon>
        <taxon>Oceaniferula</taxon>
    </lineage>
</organism>
<evidence type="ECO:0000313" key="2">
    <source>
        <dbReference type="Proteomes" id="UP000634206"/>
    </source>
</evidence>
<comment type="caution">
    <text evidence="1">The sequence shown here is derived from an EMBL/GenBank/DDBJ whole genome shotgun (WGS) entry which is preliminary data.</text>
</comment>
<sequence length="84" mass="9624">MNDESLIDALLPAVKQQIESAETPYVKVTYTRLVEQEGLSPDEAVEAIALCLADETNRMYIDKRDFDQNRYQELLCTLPESLEE</sequence>
<dbReference type="Proteomes" id="UP000634206">
    <property type="component" value="Unassembled WGS sequence"/>
</dbReference>
<keyword evidence="2" id="KW-1185">Reference proteome</keyword>
<evidence type="ECO:0000313" key="1">
    <source>
        <dbReference type="EMBL" id="MBK1856440.1"/>
    </source>
</evidence>
<proteinExistence type="predicted"/>
<name>A0AAE2VD78_9BACT</name>
<dbReference type="EMBL" id="JAENIG010000013">
    <property type="protein sequence ID" value="MBK1856440.1"/>
    <property type="molecule type" value="Genomic_DNA"/>
</dbReference>
<protein>
    <submittedName>
        <fullName evidence="1">Uncharacterized protein</fullName>
    </submittedName>
</protein>
<dbReference type="RefSeq" id="WP_309491061.1">
    <property type="nucleotide sequence ID" value="NZ_JAENIG010000013.1"/>
</dbReference>